<dbReference type="Proteomes" id="UP001178288">
    <property type="component" value="Chromosome"/>
</dbReference>
<organism evidence="2 3">
    <name type="scientific">Neobacillus novalis</name>
    <dbReference type="NCBI Taxonomy" id="220687"/>
    <lineage>
        <taxon>Bacteria</taxon>
        <taxon>Bacillati</taxon>
        <taxon>Bacillota</taxon>
        <taxon>Bacilli</taxon>
        <taxon>Bacillales</taxon>
        <taxon>Bacillaceae</taxon>
        <taxon>Neobacillus</taxon>
    </lineage>
</organism>
<reference evidence="2" key="1">
    <citation type="submission" date="2023-05" db="EMBL/GenBank/DDBJ databases">
        <title>Comparative genomics of Bacillaceae isolates and their secondary metabolite potential.</title>
        <authorList>
            <person name="Song L."/>
            <person name="Nielsen L.J."/>
            <person name="Mohite O."/>
            <person name="Xu X."/>
            <person name="Weber T."/>
            <person name="Kovacs A.T."/>
        </authorList>
    </citation>
    <scope>NUCLEOTIDE SEQUENCE</scope>
    <source>
        <strain evidence="2">XLM17</strain>
    </source>
</reference>
<dbReference type="AlphaFoldDB" id="A0AA95MR47"/>
<keyword evidence="1" id="KW-1133">Transmembrane helix</keyword>
<feature type="transmembrane region" description="Helical" evidence="1">
    <location>
        <begin position="81"/>
        <end position="102"/>
    </location>
</feature>
<keyword evidence="1" id="KW-0812">Transmembrane</keyword>
<accession>A0AA95MR47</accession>
<keyword evidence="3" id="KW-1185">Reference proteome</keyword>
<gene>
    <name evidence="2" type="ORF">QNH39_02995</name>
</gene>
<name>A0AA95MR47_9BACI</name>
<protein>
    <recommendedName>
        <fullName evidence="4">Branched-chain amino acid ABC transporter substrate-binding protein</fullName>
    </recommendedName>
</protein>
<evidence type="ECO:0000313" key="3">
    <source>
        <dbReference type="Proteomes" id="UP001178288"/>
    </source>
</evidence>
<keyword evidence="1" id="KW-0472">Membrane</keyword>
<evidence type="ECO:0008006" key="4">
    <source>
        <dbReference type="Google" id="ProtNLM"/>
    </source>
</evidence>
<evidence type="ECO:0000256" key="1">
    <source>
        <dbReference type="SAM" id="Phobius"/>
    </source>
</evidence>
<dbReference type="KEGG" id="nnv:QNH39_02995"/>
<feature type="transmembrane region" description="Helical" evidence="1">
    <location>
        <begin position="108"/>
        <end position="131"/>
    </location>
</feature>
<feature type="transmembrane region" description="Helical" evidence="1">
    <location>
        <begin position="20"/>
        <end position="37"/>
    </location>
</feature>
<proteinExistence type="predicted"/>
<sequence>MKKIRDERLILKNLQNTRIAYLIQTVGILGILGYDLVTKGLDGMRENPLWLAFMITTVISAYLSMSISADHENNKKSPKKSLSISLFVLVIISTIVGFFVTFTEGFTIIDGVIMGGILFICGLVPLIYIYYLRTKRQDENFVE</sequence>
<dbReference type="EMBL" id="CP126114">
    <property type="protein sequence ID" value="WHY86859.1"/>
    <property type="molecule type" value="Genomic_DNA"/>
</dbReference>
<feature type="transmembrane region" description="Helical" evidence="1">
    <location>
        <begin position="49"/>
        <end position="69"/>
    </location>
</feature>
<dbReference type="RefSeq" id="WP_066095826.1">
    <property type="nucleotide sequence ID" value="NZ_CP126114.1"/>
</dbReference>
<evidence type="ECO:0000313" key="2">
    <source>
        <dbReference type="EMBL" id="WHY86859.1"/>
    </source>
</evidence>